<dbReference type="PANTHER" id="PTHR43707:SF1">
    <property type="entry name" value="HISTIDINE--TRNA LIGASE, MITOCHONDRIAL-RELATED"/>
    <property type="match status" value="1"/>
</dbReference>
<name>J4KSI8_9GAMM</name>
<dbReference type="Pfam" id="PF03129">
    <property type="entry name" value="HGTP_anticodon"/>
    <property type="match status" value="1"/>
</dbReference>
<keyword evidence="5 10" id="KW-0547">Nucleotide-binding</keyword>
<evidence type="ECO:0000259" key="12">
    <source>
        <dbReference type="PROSITE" id="PS50862"/>
    </source>
</evidence>
<organism evidence="13 14">
    <name type="scientific">SAR86 cluster bacterium SAR86B</name>
    <dbReference type="NCBI Taxonomy" id="1123867"/>
    <lineage>
        <taxon>Bacteria</taxon>
        <taxon>Pseudomonadati</taxon>
        <taxon>Pseudomonadota</taxon>
        <taxon>Gammaproteobacteria</taxon>
        <taxon>SAR86 cluster</taxon>
    </lineage>
</organism>
<feature type="domain" description="Aminoacyl-transfer RNA synthetases class-II family profile" evidence="12">
    <location>
        <begin position="33"/>
        <end position="343"/>
    </location>
</feature>
<reference evidence="13 14" key="1">
    <citation type="journal article" date="2012" name="ISME J.">
        <title>Genomic insights to SAR86, an abundant and uncultivated marine bacterial lineage.</title>
        <authorList>
            <person name="Dupont C.L."/>
            <person name="Rusch D.B."/>
            <person name="Yooseph S."/>
            <person name="Lombardo M.J."/>
            <person name="Richter R.A."/>
            <person name="Valas R."/>
            <person name="Novotny M."/>
            <person name="Yee-Greenbaum J."/>
            <person name="Selengut J.D."/>
            <person name="Haft D.H."/>
            <person name="Halpern A.L."/>
            <person name="Lasken R.S."/>
            <person name="Nealson K."/>
            <person name="Friedman R."/>
            <person name="Venter J.C."/>
        </authorList>
    </citation>
    <scope>NUCLEOTIDE SEQUENCE [LARGE SCALE GENOMIC DNA]</scope>
</reference>
<keyword evidence="8 10" id="KW-0030">Aminoacyl-tRNA synthetase</keyword>
<dbReference type="CDD" id="cd00773">
    <property type="entry name" value="HisRS-like_core"/>
    <property type="match status" value="1"/>
</dbReference>
<dbReference type="InterPro" id="IPR045864">
    <property type="entry name" value="aa-tRNA-synth_II/BPL/LPL"/>
</dbReference>
<dbReference type="PANTHER" id="PTHR43707">
    <property type="entry name" value="HISTIDYL-TRNA SYNTHETASE"/>
    <property type="match status" value="1"/>
</dbReference>
<comment type="subcellular location">
    <subcellularLocation>
        <location evidence="10">Cytoplasm</location>
    </subcellularLocation>
</comment>
<dbReference type="SUPFAM" id="SSF55681">
    <property type="entry name" value="Class II aaRS and biotin synthetases"/>
    <property type="match status" value="1"/>
</dbReference>
<dbReference type="InterPro" id="IPR041715">
    <property type="entry name" value="HisRS-like_core"/>
</dbReference>
<evidence type="ECO:0000256" key="6">
    <source>
        <dbReference type="ARBA" id="ARBA00022840"/>
    </source>
</evidence>
<dbReference type="NCBIfam" id="TIGR00442">
    <property type="entry name" value="hisS"/>
    <property type="match status" value="1"/>
</dbReference>
<sequence length="425" mass="48292">MQGDKLDKIQSLTGMLDQYDDGDMSNTSSKLFEVEKIIKNIFLNYKFQEIRTPVLEDANLFIRSVGDSSDIVNKEIYSFNDRNDKTIAMRPEGTASVIRSVIEKKLDQTTHKLWYLGPMWRYERPQKGRYRQFNQAGIEVLGIPEGLPEYEMISVVCSLIEEFKLKNCSIKINHLGTRENKESFCKALVDFLEPFKKDLDKKDLDRLKKNPLRVLDSKNAETQTILQKAPSIKDFIDQSSIDLLESIKNEFSELCRIEIDHNLVRGLDYYSGFVFEATSSELGAQDSFLGGGRYDQLSSQLGGKDMPAIGMAIGLERMANIAKIDHVNGKLVTFVIAASNLEPKAYKIAHHLRSINREITLDISLSEGSLKSKMRKANKNNSDYVIIIGEEELNNRTAVIKPLKDELGEQQTVSIEGLYSFYESL</sequence>
<dbReference type="SUPFAM" id="SSF52954">
    <property type="entry name" value="Class II aaRS ABD-related"/>
    <property type="match status" value="1"/>
</dbReference>
<dbReference type="HAMAP" id="MF_00127">
    <property type="entry name" value="His_tRNA_synth"/>
    <property type="match status" value="1"/>
</dbReference>
<dbReference type="GO" id="GO:0005737">
    <property type="term" value="C:cytoplasm"/>
    <property type="evidence" value="ECO:0007669"/>
    <property type="project" value="UniProtKB-SubCell"/>
</dbReference>
<dbReference type="GO" id="GO:0006427">
    <property type="term" value="P:histidyl-tRNA aminoacylation"/>
    <property type="evidence" value="ECO:0007669"/>
    <property type="project" value="UniProtKB-UniRule"/>
</dbReference>
<dbReference type="GO" id="GO:0005524">
    <property type="term" value="F:ATP binding"/>
    <property type="evidence" value="ECO:0007669"/>
    <property type="project" value="UniProtKB-UniRule"/>
</dbReference>
<feature type="binding site" evidence="11">
    <location>
        <position position="135"/>
    </location>
    <ligand>
        <name>L-histidine</name>
        <dbReference type="ChEBI" id="CHEBI:57595"/>
    </ligand>
</feature>
<gene>
    <name evidence="10 13" type="primary">hisS</name>
    <name evidence="13" type="ORF">NT02SARS_1577</name>
</gene>
<comment type="catalytic activity">
    <reaction evidence="9 10">
        <text>tRNA(His) + L-histidine + ATP = L-histidyl-tRNA(His) + AMP + diphosphate + H(+)</text>
        <dbReference type="Rhea" id="RHEA:17313"/>
        <dbReference type="Rhea" id="RHEA-COMP:9665"/>
        <dbReference type="Rhea" id="RHEA-COMP:9689"/>
        <dbReference type="ChEBI" id="CHEBI:15378"/>
        <dbReference type="ChEBI" id="CHEBI:30616"/>
        <dbReference type="ChEBI" id="CHEBI:33019"/>
        <dbReference type="ChEBI" id="CHEBI:57595"/>
        <dbReference type="ChEBI" id="CHEBI:78442"/>
        <dbReference type="ChEBI" id="CHEBI:78527"/>
        <dbReference type="ChEBI" id="CHEBI:456215"/>
        <dbReference type="EC" id="6.1.1.21"/>
    </reaction>
</comment>
<evidence type="ECO:0000256" key="10">
    <source>
        <dbReference type="HAMAP-Rule" id="MF_00127"/>
    </source>
</evidence>
<feature type="binding site" evidence="11">
    <location>
        <position position="121"/>
    </location>
    <ligand>
        <name>L-histidine</name>
        <dbReference type="ChEBI" id="CHEBI:57595"/>
    </ligand>
</feature>
<dbReference type="PROSITE" id="PS50862">
    <property type="entry name" value="AA_TRNA_LIGASE_II"/>
    <property type="match status" value="1"/>
</dbReference>
<keyword evidence="4 10" id="KW-0436">Ligase</keyword>
<keyword evidence="6 10" id="KW-0067">ATP-binding</keyword>
<dbReference type="Gene3D" id="3.30.930.10">
    <property type="entry name" value="Bira Bifunctional Protein, Domain 2"/>
    <property type="match status" value="1"/>
</dbReference>
<evidence type="ECO:0000256" key="11">
    <source>
        <dbReference type="PIRSR" id="PIRSR001549-1"/>
    </source>
</evidence>
<keyword evidence="7 10" id="KW-0648">Protein biosynthesis</keyword>
<evidence type="ECO:0000256" key="4">
    <source>
        <dbReference type="ARBA" id="ARBA00022598"/>
    </source>
</evidence>
<dbReference type="AlphaFoldDB" id="J4KSI8"/>
<feature type="binding site" evidence="11">
    <location>
        <begin position="92"/>
        <end position="94"/>
    </location>
    <ligand>
        <name>L-histidine</name>
        <dbReference type="ChEBI" id="CHEBI:57595"/>
    </ligand>
</feature>
<evidence type="ECO:0000256" key="8">
    <source>
        <dbReference type="ARBA" id="ARBA00023146"/>
    </source>
</evidence>
<evidence type="ECO:0000256" key="7">
    <source>
        <dbReference type="ARBA" id="ARBA00022917"/>
    </source>
</evidence>
<feature type="binding site" evidence="11">
    <location>
        <begin position="269"/>
        <end position="270"/>
    </location>
    <ligand>
        <name>L-histidine</name>
        <dbReference type="ChEBI" id="CHEBI:57595"/>
    </ligand>
</feature>
<feature type="binding site" evidence="11">
    <location>
        <position position="265"/>
    </location>
    <ligand>
        <name>L-histidine</name>
        <dbReference type="ChEBI" id="CHEBI:57595"/>
    </ligand>
</feature>
<keyword evidence="3 10" id="KW-0963">Cytoplasm</keyword>
<evidence type="ECO:0000256" key="5">
    <source>
        <dbReference type="ARBA" id="ARBA00022741"/>
    </source>
</evidence>
<dbReference type="InterPro" id="IPR004516">
    <property type="entry name" value="HisRS/HisZ"/>
</dbReference>
<dbReference type="InterPro" id="IPR015807">
    <property type="entry name" value="His-tRNA-ligase"/>
</dbReference>
<evidence type="ECO:0000256" key="9">
    <source>
        <dbReference type="ARBA" id="ARBA00047639"/>
    </source>
</evidence>
<evidence type="ECO:0000256" key="3">
    <source>
        <dbReference type="ARBA" id="ARBA00022490"/>
    </source>
</evidence>
<evidence type="ECO:0000313" key="13">
    <source>
        <dbReference type="EMBL" id="EJP72779.1"/>
    </source>
</evidence>
<dbReference type="InterPro" id="IPR036621">
    <property type="entry name" value="Anticodon-bd_dom_sf"/>
</dbReference>
<dbReference type="EC" id="6.1.1.21" evidence="10"/>
<dbReference type="InterPro" id="IPR004154">
    <property type="entry name" value="Anticodon-bd"/>
</dbReference>
<evidence type="ECO:0000256" key="2">
    <source>
        <dbReference type="ARBA" id="ARBA00011738"/>
    </source>
</evidence>
<dbReference type="HOGENOM" id="CLU_025113_1_1_6"/>
<proteinExistence type="inferred from homology"/>
<dbReference type="GO" id="GO:0004821">
    <property type="term" value="F:histidine-tRNA ligase activity"/>
    <property type="evidence" value="ECO:0007669"/>
    <property type="project" value="UniProtKB-UniRule"/>
</dbReference>
<evidence type="ECO:0000313" key="14">
    <source>
        <dbReference type="Proteomes" id="UP000010116"/>
    </source>
</evidence>
<dbReference type="Proteomes" id="UP000010116">
    <property type="component" value="Unassembled WGS sequence"/>
</dbReference>
<protein>
    <recommendedName>
        <fullName evidence="10">Histidine--tRNA ligase</fullName>
        <ecNumber evidence="10">6.1.1.21</ecNumber>
    </recommendedName>
    <alternativeName>
        <fullName evidence="10">Histidyl-tRNA synthetase</fullName>
        <shortName evidence="10">HisRS</shortName>
    </alternativeName>
</protein>
<dbReference type="Gene3D" id="3.40.50.800">
    <property type="entry name" value="Anticodon-binding domain"/>
    <property type="match status" value="1"/>
</dbReference>
<comment type="subunit">
    <text evidence="2 10">Homodimer.</text>
</comment>
<feature type="binding site" evidence="11">
    <location>
        <position position="139"/>
    </location>
    <ligand>
        <name>L-histidine</name>
        <dbReference type="ChEBI" id="CHEBI:57595"/>
    </ligand>
</feature>
<accession>J4KSI8</accession>
<dbReference type="Pfam" id="PF13393">
    <property type="entry name" value="tRNA-synt_His"/>
    <property type="match status" value="1"/>
</dbReference>
<comment type="similarity">
    <text evidence="1 10">Belongs to the class-II aminoacyl-tRNA synthetase family.</text>
</comment>
<dbReference type="PIRSF" id="PIRSF001549">
    <property type="entry name" value="His-tRNA_synth"/>
    <property type="match status" value="1"/>
</dbReference>
<dbReference type="EMBL" id="JH611187">
    <property type="protein sequence ID" value="EJP72779.1"/>
    <property type="molecule type" value="Genomic_DNA"/>
</dbReference>
<dbReference type="InterPro" id="IPR006195">
    <property type="entry name" value="aa-tRNA-synth_II"/>
</dbReference>
<evidence type="ECO:0000256" key="1">
    <source>
        <dbReference type="ARBA" id="ARBA00008226"/>
    </source>
</evidence>